<evidence type="ECO:0000313" key="2">
    <source>
        <dbReference type="EMBL" id="PHN04221.1"/>
    </source>
</evidence>
<dbReference type="PROSITE" id="PS51257">
    <property type="entry name" value="PROKAR_LIPOPROTEIN"/>
    <property type="match status" value="1"/>
</dbReference>
<gene>
    <name evidence="2" type="ORF">CRP01_21920</name>
</gene>
<dbReference type="RefSeq" id="WP_143473485.1">
    <property type="nucleotide sequence ID" value="NZ_PDUD01000026.1"/>
</dbReference>
<proteinExistence type="predicted"/>
<evidence type="ECO:0008006" key="4">
    <source>
        <dbReference type="Google" id="ProtNLM"/>
    </source>
</evidence>
<dbReference type="EMBL" id="PDUD01000026">
    <property type="protein sequence ID" value="PHN04221.1"/>
    <property type="molecule type" value="Genomic_DNA"/>
</dbReference>
<keyword evidence="1" id="KW-0732">Signal</keyword>
<feature type="signal peptide" evidence="1">
    <location>
        <begin position="1"/>
        <end position="23"/>
    </location>
</feature>
<dbReference type="AlphaFoldDB" id="A0A2D0N6S6"/>
<dbReference type="Proteomes" id="UP000223913">
    <property type="component" value="Unassembled WGS sequence"/>
</dbReference>
<comment type="caution">
    <text evidence="2">The sequence shown here is derived from an EMBL/GenBank/DDBJ whole genome shotgun (WGS) entry which is preliminary data.</text>
</comment>
<feature type="chain" id="PRO_5012767948" description="DUF4878 domain-containing protein" evidence="1">
    <location>
        <begin position="24"/>
        <end position="162"/>
    </location>
</feature>
<organism evidence="2 3">
    <name type="scientific">Flavilitoribacter nigricans (strain ATCC 23147 / DSM 23189 / NBRC 102662 / NCIMB 1420 / SS-2)</name>
    <name type="common">Lewinella nigricans</name>
    <dbReference type="NCBI Taxonomy" id="1122177"/>
    <lineage>
        <taxon>Bacteria</taxon>
        <taxon>Pseudomonadati</taxon>
        <taxon>Bacteroidota</taxon>
        <taxon>Saprospiria</taxon>
        <taxon>Saprospirales</taxon>
        <taxon>Lewinellaceae</taxon>
        <taxon>Flavilitoribacter</taxon>
    </lineage>
</organism>
<protein>
    <recommendedName>
        <fullName evidence="4">DUF4878 domain-containing protein</fullName>
    </recommendedName>
</protein>
<evidence type="ECO:0000313" key="3">
    <source>
        <dbReference type="Proteomes" id="UP000223913"/>
    </source>
</evidence>
<keyword evidence="3" id="KW-1185">Reference proteome</keyword>
<sequence>MKDTFQRLLFLFLTVSLAVAVTACGGEVPNEAATDTESASKIPVTPEEVVRQYQAYVDSNQFELAQSLSTSRSAPLHEMMATIVADTPSDSSLIHTQFVSLNCDVRQDTAICNCLLRDEYEEYDSEYILIKTDGRWLVDLPDEEGDFELFEQETDEEWPEQQ</sequence>
<reference evidence="2 3" key="1">
    <citation type="submission" date="2017-10" db="EMBL/GenBank/DDBJ databases">
        <title>The draft genome sequence of Lewinella nigricans NBRC 102662.</title>
        <authorList>
            <person name="Wang K."/>
        </authorList>
    </citation>
    <scope>NUCLEOTIDE SEQUENCE [LARGE SCALE GENOMIC DNA]</scope>
    <source>
        <strain evidence="2 3">NBRC 102662</strain>
    </source>
</reference>
<accession>A0A2D0N6S6</accession>
<name>A0A2D0N6S6_FLAN2</name>
<dbReference type="OrthoDB" id="1495681at2"/>
<evidence type="ECO:0000256" key="1">
    <source>
        <dbReference type="SAM" id="SignalP"/>
    </source>
</evidence>